<sequence length="130" mass="14200">GGAVSRARRAESPPAVHHANKPTDFRAAQPHRTTARTESLDSINKAYEIIVPKVCHARFGSVFRQWKAENVIKHENVALRTKLKAGADKKRKSVESATVTPGLATAKKARNEEAESDVAEANVNIDNMTC</sequence>
<dbReference type="EMBL" id="AGNL01026192">
    <property type="protein sequence ID" value="EJK58096.1"/>
    <property type="molecule type" value="Genomic_DNA"/>
</dbReference>
<feature type="region of interest" description="Disordered" evidence="1">
    <location>
        <begin position="1"/>
        <end position="37"/>
    </location>
</feature>
<feature type="non-terminal residue" evidence="2">
    <location>
        <position position="1"/>
    </location>
</feature>
<accession>K0SAX4</accession>
<evidence type="ECO:0000313" key="3">
    <source>
        <dbReference type="Proteomes" id="UP000266841"/>
    </source>
</evidence>
<dbReference type="AlphaFoldDB" id="K0SAX4"/>
<name>K0SAX4_THAOC</name>
<reference evidence="2 3" key="1">
    <citation type="journal article" date="2012" name="Genome Biol.">
        <title>Genome and low-iron response of an oceanic diatom adapted to chronic iron limitation.</title>
        <authorList>
            <person name="Lommer M."/>
            <person name="Specht M."/>
            <person name="Roy A.S."/>
            <person name="Kraemer L."/>
            <person name="Andreson R."/>
            <person name="Gutowska M.A."/>
            <person name="Wolf J."/>
            <person name="Bergner S.V."/>
            <person name="Schilhabel M.B."/>
            <person name="Klostermeier U.C."/>
            <person name="Beiko R.G."/>
            <person name="Rosenstiel P."/>
            <person name="Hippler M."/>
            <person name="Laroche J."/>
        </authorList>
    </citation>
    <scope>NUCLEOTIDE SEQUENCE [LARGE SCALE GENOMIC DNA]</scope>
    <source>
        <strain evidence="2 3">CCMP1005</strain>
    </source>
</reference>
<evidence type="ECO:0000313" key="2">
    <source>
        <dbReference type="EMBL" id="EJK58096.1"/>
    </source>
</evidence>
<protein>
    <submittedName>
        <fullName evidence="2">Uncharacterized protein</fullName>
    </submittedName>
</protein>
<dbReference type="Proteomes" id="UP000266841">
    <property type="component" value="Unassembled WGS sequence"/>
</dbReference>
<comment type="caution">
    <text evidence="2">The sequence shown here is derived from an EMBL/GenBank/DDBJ whole genome shotgun (WGS) entry which is preliminary data.</text>
</comment>
<organism evidence="2 3">
    <name type="scientific">Thalassiosira oceanica</name>
    <name type="common">Marine diatom</name>
    <dbReference type="NCBI Taxonomy" id="159749"/>
    <lineage>
        <taxon>Eukaryota</taxon>
        <taxon>Sar</taxon>
        <taxon>Stramenopiles</taxon>
        <taxon>Ochrophyta</taxon>
        <taxon>Bacillariophyta</taxon>
        <taxon>Coscinodiscophyceae</taxon>
        <taxon>Thalassiosirophycidae</taxon>
        <taxon>Thalassiosirales</taxon>
        <taxon>Thalassiosiraceae</taxon>
        <taxon>Thalassiosira</taxon>
    </lineage>
</organism>
<proteinExistence type="predicted"/>
<evidence type="ECO:0000256" key="1">
    <source>
        <dbReference type="SAM" id="MobiDB-lite"/>
    </source>
</evidence>
<keyword evidence="3" id="KW-1185">Reference proteome</keyword>
<gene>
    <name evidence="2" type="ORF">THAOC_21804</name>
</gene>